<protein>
    <submittedName>
        <fullName evidence="1">Uncharacterized protein</fullName>
    </submittedName>
</protein>
<sequence length="143" mass="15569">MLDRYTLALDPVDRGRSTVGGLGPRRFLICIFFHLKIPFPRDLFFSFDCFLIEVAAAKETVTASAIASNAGMKTKIQNTLAPKASSFTKKDDGSSKSNVESSMAEDSTALSLLPVMMTGTLKTEEQTANLTTPVEDLANRTQE</sequence>
<keyword evidence="2" id="KW-1185">Reference proteome</keyword>
<comment type="caution">
    <text evidence="1">The sequence shown here is derived from an EMBL/GenBank/DDBJ whole genome shotgun (WGS) entry which is preliminary data.</text>
</comment>
<evidence type="ECO:0000313" key="2">
    <source>
        <dbReference type="Proteomes" id="UP001060085"/>
    </source>
</evidence>
<name>A0ACC0CCD8_CATRO</name>
<dbReference type="Proteomes" id="UP001060085">
    <property type="component" value="Linkage Group LG01"/>
</dbReference>
<gene>
    <name evidence="1" type="ORF">M9H77_03839</name>
</gene>
<proteinExistence type="predicted"/>
<organism evidence="1 2">
    <name type="scientific">Catharanthus roseus</name>
    <name type="common">Madagascar periwinkle</name>
    <name type="synonym">Vinca rosea</name>
    <dbReference type="NCBI Taxonomy" id="4058"/>
    <lineage>
        <taxon>Eukaryota</taxon>
        <taxon>Viridiplantae</taxon>
        <taxon>Streptophyta</taxon>
        <taxon>Embryophyta</taxon>
        <taxon>Tracheophyta</taxon>
        <taxon>Spermatophyta</taxon>
        <taxon>Magnoliopsida</taxon>
        <taxon>eudicotyledons</taxon>
        <taxon>Gunneridae</taxon>
        <taxon>Pentapetalae</taxon>
        <taxon>asterids</taxon>
        <taxon>lamiids</taxon>
        <taxon>Gentianales</taxon>
        <taxon>Apocynaceae</taxon>
        <taxon>Rauvolfioideae</taxon>
        <taxon>Vinceae</taxon>
        <taxon>Catharanthinae</taxon>
        <taxon>Catharanthus</taxon>
    </lineage>
</organism>
<evidence type="ECO:0000313" key="1">
    <source>
        <dbReference type="EMBL" id="KAI5682611.1"/>
    </source>
</evidence>
<dbReference type="EMBL" id="CM044701">
    <property type="protein sequence ID" value="KAI5682611.1"/>
    <property type="molecule type" value="Genomic_DNA"/>
</dbReference>
<accession>A0ACC0CCD8</accession>
<reference evidence="2" key="1">
    <citation type="journal article" date="2023" name="Nat. Plants">
        <title>Single-cell RNA sequencing provides a high-resolution roadmap for understanding the multicellular compartmentation of specialized metabolism.</title>
        <authorList>
            <person name="Sun S."/>
            <person name="Shen X."/>
            <person name="Li Y."/>
            <person name="Li Y."/>
            <person name="Wang S."/>
            <person name="Li R."/>
            <person name="Zhang H."/>
            <person name="Shen G."/>
            <person name="Guo B."/>
            <person name="Wei J."/>
            <person name="Xu J."/>
            <person name="St-Pierre B."/>
            <person name="Chen S."/>
            <person name="Sun C."/>
        </authorList>
    </citation>
    <scope>NUCLEOTIDE SEQUENCE [LARGE SCALE GENOMIC DNA]</scope>
</reference>